<comment type="caution">
    <text evidence="8">The sequence shown here is derived from an EMBL/GenBank/DDBJ whole genome shotgun (WGS) entry which is preliminary data.</text>
</comment>
<accession>A0A927FA35</accession>
<evidence type="ECO:0000256" key="5">
    <source>
        <dbReference type="ARBA" id="ARBA00022989"/>
    </source>
</evidence>
<proteinExistence type="inferred from homology"/>
<gene>
    <name evidence="8" type="ORF">IEN85_14075</name>
</gene>
<evidence type="ECO:0000256" key="3">
    <source>
        <dbReference type="ARBA" id="ARBA00022475"/>
    </source>
</evidence>
<evidence type="ECO:0000256" key="6">
    <source>
        <dbReference type="ARBA" id="ARBA00023136"/>
    </source>
</evidence>
<feature type="transmembrane region" description="Helical" evidence="7">
    <location>
        <begin position="12"/>
        <end position="30"/>
    </location>
</feature>
<comment type="similarity">
    <text evidence="2">Belongs to the CPA3 antiporters (TC 2.A.63) subunit E family.</text>
</comment>
<keyword evidence="3" id="KW-1003">Cell membrane</keyword>
<dbReference type="PANTHER" id="PTHR34584">
    <property type="entry name" value="NA(+)/H(+) ANTIPORTER SUBUNIT E1"/>
    <property type="match status" value="1"/>
</dbReference>
<dbReference type="Pfam" id="PF01899">
    <property type="entry name" value="MNHE"/>
    <property type="match status" value="1"/>
</dbReference>
<comment type="subcellular location">
    <subcellularLocation>
        <location evidence="1">Cell membrane</location>
        <topology evidence="1">Multi-pass membrane protein</topology>
    </subcellularLocation>
</comment>
<keyword evidence="5 7" id="KW-1133">Transmembrane helix</keyword>
<dbReference type="RefSeq" id="WP_191617721.1">
    <property type="nucleotide sequence ID" value="NZ_JACYFG010000036.1"/>
</dbReference>
<dbReference type="EMBL" id="JACYFG010000036">
    <property type="protein sequence ID" value="MBD5780625.1"/>
    <property type="molecule type" value="Genomic_DNA"/>
</dbReference>
<reference evidence="8" key="1">
    <citation type="submission" date="2020-09" db="EMBL/GenBank/DDBJ databases">
        <title>Pelagicoccus enzymogenes sp. nov. with an EPS production, isolated from marine sediment.</title>
        <authorList>
            <person name="Feng X."/>
        </authorList>
    </citation>
    <scope>NUCLEOTIDE SEQUENCE</scope>
    <source>
        <strain evidence="8">NFK12</strain>
    </source>
</reference>
<keyword evidence="9" id="KW-1185">Reference proteome</keyword>
<dbReference type="GO" id="GO:0008324">
    <property type="term" value="F:monoatomic cation transmembrane transporter activity"/>
    <property type="evidence" value="ECO:0007669"/>
    <property type="project" value="InterPro"/>
</dbReference>
<feature type="transmembrane region" description="Helical" evidence="7">
    <location>
        <begin position="73"/>
        <end position="91"/>
    </location>
</feature>
<keyword evidence="6 7" id="KW-0472">Membrane</keyword>
<dbReference type="PANTHER" id="PTHR34584:SF1">
    <property type="entry name" value="NA(+)_H(+) ANTIPORTER SUBUNIT E1"/>
    <property type="match status" value="1"/>
</dbReference>
<keyword evidence="4 7" id="KW-0812">Transmembrane</keyword>
<protein>
    <submittedName>
        <fullName evidence="8">Na+/H+ antiporter subunit E</fullName>
    </submittedName>
</protein>
<sequence>MSKGTEKTAARGSKMPLGVVVGLFLLWVLFSGKLDAFHLGVGAATVALLFWLQSRLPAFREEGERGLRPVTSFIYIFWLLWQMVLSAWYVARKILGPQEGLQPRMFRVRCAMPSQVNSVVFANSITLTPGTLTVDMEGDELVVHALTENTEQDVLNGEMARKVARLSESEANVSVERIPLEKKEAGQ</sequence>
<dbReference type="InterPro" id="IPR002758">
    <property type="entry name" value="Cation_antiport_E"/>
</dbReference>
<dbReference type="AlphaFoldDB" id="A0A927FA35"/>
<evidence type="ECO:0000256" key="7">
    <source>
        <dbReference type="SAM" id="Phobius"/>
    </source>
</evidence>
<evidence type="ECO:0000313" key="8">
    <source>
        <dbReference type="EMBL" id="MBD5780625.1"/>
    </source>
</evidence>
<evidence type="ECO:0000256" key="4">
    <source>
        <dbReference type="ARBA" id="ARBA00022692"/>
    </source>
</evidence>
<dbReference type="GO" id="GO:0005886">
    <property type="term" value="C:plasma membrane"/>
    <property type="evidence" value="ECO:0007669"/>
    <property type="project" value="UniProtKB-SubCell"/>
</dbReference>
<organism evidence="8 9">
    <name type="scientific">Pelagicoccus enzymogenes</name>
    <dbReference type="NCBI Taxonomy" id="2773457"/>
    <lineage>
        <taxon>Bacteria</taxon>
        <taxon>Pseudomonadati</taxon>
        <taxon>Verrucomicrobiota</taxon>
        <taxon>Opitutia</taxon>
        <taxon>Puniceicoccales</taxon>
        <taxon>Pelagicoccaceae</taxon>
        <taxon>Pelagicoccus</taxon>
    </lineage>
</organism>
<feature type="transmembrane region" description="Helical" evidence="7">
    <location>
        <begin position="36"/>
        <end position="52"/>
    </location>
</feature>
<dbReference type="Proteomes" id="UP000622317">
    <property type="component" value="Unassembled WGS sequence"/>
</dbReference>
<evidence type="ECO:0000256" key="2">
    <source>
        <dbReference type="ARBA" id="ARBA00006228"/>
    </source>
</evidence>
<evidence type="ECO:0000256" key="1">
    <source>
        <dbReference type="ARBA" id="ARBA00004651"/>
    </source>
</evidence>
<evidence type="ECO:0000313" key="9">
    <source>
        <dbReference type="Proteomes" id="UP000622317"/>
    </source>
</evidence>
<name>A0A927FA35_9BACT</name>